<feature type="compositionally biased region" description="Polar residues" evidence="1">
    <location>
        <begin position="126"/>
        <end position="137"/>
    </location>
</feature>
<accession>A0AA38L321</accession>
<dbReference type="EMBL" id="MU793625">
    <property type="protein sequence ID" value="KAJ3780940.1"/>
    <property type="molecule type" value="Genomic_DNA"/>
</dbReference>
<dbReference type="PANTHER" id="PTHR14195">
    <property type="entry name" value="G PATCH DOMAIN CONTAINING PROTEIN 2"/>
    <property type="match status" value="1"/>
</dbReference>
<dbReference type="InterPro" id="IPR001374">
    <property type="entry name" value="R3H_dom"/>
</dbReference>
<feature type="region of interest" description="Disordered" evidence="1">
    <location>
        <begin position="71"/>
        <end position="137"/>
    </location>
</feature>
<feature type="region of interest" description="Disordered" evidence="1">
    <location>
        <begin position="385"/>
        <end position="407"/>
    </location>
</feature>
<dbReference type="Pfam" id="PF01585">
    <property type="entry name" value="G-patch"/>
    <property type="match status" value="1"/>
</dbReference>
<feature type="non-terminal residue" evidence="4">
    <location>
        <position position="996"/>
    </location>
</feature>
<keyword evidence="5" id="KW-1185">Reference proteome</keyword>
<dbReference type="AlphaFoldDB" id="A0AA38L321"/>
<organism evidence="4 5">
    <name type="scientific">Lentinula aff. detonsa</name>
    <dbReference type="NCBI Taxonomy" id="2804958"/>
    <lineage>
        <taxon>Eukaryota</taxon>
        <taxon>Fungi</taxon>
        <taxon>Dikarya</taxon>
        <taxon>Basidiomycota</taxon>
        <taxon>Agaricomycotina</taxon>
        <taxon>Agaricomycetes</taxon>
        <taxon>Agaricomycetidae</taxon>
        <taxon>Agaricales</taxon>
        <taxon>Marasmiineae</taxon>
        <taxon>Omphalotaceae</taxon>
        <taxon>Lentinula</taxon>
    </lineage>
</organism>
<dbReference type="InterPro" id="IPR000467">
    <property type="entry name" value="G_patch_dom"/>
</dbReference>
<sequence length="996" mass="108916">MARGKGSKNNDSFRGKPFRGGSTAGSRGQGYRGRARGGRGGAGGRGGYIGYNPSIDTDFLLQTYNDNYDTSRYYSAPSTPQNRGRGRGGGLGSTYSSQLTYESPGNRRSRGRGRGRGRGGYDSPRNDSNPRGSNSSYVPLSLSLRPLLRPVIFVPATENRFLFQAEEELIQPIVEDAGDEEKSHIPTADRVARVFSGGFKPIKVEDLNDNSESLEEIDFNDVGKFQEMMGLDSGAAGDERIIAEQVGEVDERFSEKAGSPFPGDSSLVYIAHSSNTAMDEPNDFPHNAEFSSVSTRDADADPRVFSIIKPIAINDIGQPQKPQTHKMAQQVIPTFFIDADPSRCSPDLNQIPVTDRILGLELGASSTSDALDDGDDIVVYVAPHPRQGRSTAPTPIPWRSDGPSEVSTTSILTGLPIGMAVPAVGPAPTVDSIAFSSLGLSSAGPSRSSDSNPNREGDNKVSIGTTGLLNVLASAQARVQNRPGEEEGEEGLVNEQSLNKRVEESVEGEREGGGGGSDQKTPTPIFSSSFTTSPGAAEGMQVDPELEIDLDTMKRFVEGMGPNGSRHVTMYDLEVERRVEIGDEGDEEGEDDGEDDGEDEDEDEDDGEDDGEDEDEDEDDEDKDEDEDEDDEDEVDEDVYSDDDEDQSPKSSFQARLERLRKRALNQDGGAKAKGKERTDLDMDDEFDSEDDWDQNRTWAERDEDFIAHIQDILDQDNDISVRLDKKTQKKVFQAIYNGDFEEEDMWKPARAKDKDKDLPPELAERWKKDRVKKAIRKQERELSKLAAAADPLTKKKGGKKGRKAMLAAAKLDPTITVLPNRVIDMTTLVQQIRRFIDEIGGPSMMSLPPANKQTRKDIHELASVFNLKSQSKGHGDARYTTLIKTTKTGLKVNNKKVAKIVRRSGGLVNDAEFVGGSDMWQKYAERSKVNKSMPKHREGDEVGKAAPKINETNIGFKMLASMGWSDGDPIGRSGGLQNPLTAVIKHTKLGLGAMK</sequence>
<feature type="region of interest" description="Disordered" evidence="1">
    <location>
        <begin position="479"/>
        <end position="696"/>
    </location>
</feature>
<evidence type="ECO:0000256" key="1">
    <source>
        <dbReference type="SAM" id="MobiDB-lite"/>
    </source>
</evidence>
<feature type="compositionally biased region" description="Acidic residues" evidence="1">
    <location>
        <begin position="682"/>
        <end position="693"/>
    </location>
</feature>
<feature type="compositionally biased region" description="Polar residues" evidence="1">
    <location>
        <begin position="93"/>
        <end position="103"/>
    </location>
</feature>
<evidence type="ECO:0000313" key="5">
    <source>
        <dbReference type="Proteomes" id="UP001163798"/>
    </source>
</evidence>
<feature type="region of interest" description="Disordered" evidence="1">
    <location>
        <begin position="1"/>
        <end position="47"/>
    </location>
</feature>
<feature type="compositionally biased region" description="Basic residues" evidence="1">
    <location>
        <begin position="107"/>
        <end position="117"/>
    </location>
</feature>
<evidence type="ECO:0000259" key="2">
    <source>
        <dbReference type="PROSITE" id="PS50174"/>
    </source>
</evidence>
<gene>
    <name evidence="4" type="ORF">GGU10DRAFT_413638</name>
</gene>
<name>A0AA38L321_9AGAR</name>
<evidence type="ECO:0000313" key="4">
    <source>
        <dbReference type="EMBL" id="KAJ3780940.1"/>
    </source>
</evidence>
<feature type="compositionally biased region" description="Low complexity" evidence="1">
    <location>
        <begin position="521"/>
        <end position="534"/>
    </location>
</feature>
<feature type="domain" description="G-patch" evidence="2">
    <location>
        <begin position="952"/>
        <end position="996"/>
    </location>
</feature>
<feature type="compositionally biased region" description="Basic and acidic residues" evidence="1">
    <location>
        <begin position="498"/>
        <end position="512"/>
    </location>
</feature>
<dbReference type="GO" id="GO:0003676">
    <property type="term" value="F:nucleic acid binding"/>
    <property type="evidence" value="ECO:0007669"/>
    <property type="project" value="UniProtKB-UniRule"/>
</dbReference>
<feature type="compositionally biased region" description="Polar residues" evidence="1">
    <location>
        <begin position="71"/>
        <end position="82"/>
    </location>
</feature>
<feature type="domain" description="R3H" evidence="3">
    <location>
        <begin position="823"/>
        <end position="887"/>
    </location>
</feature>
<dbReference type="PROSITE" id="PS50174">
    <property type="entry name" value="G_PATCH"/>
    <property type="match status" value="1"/>
</dbReference>
<dbReference type="SUPFAM" id="SSF82708">
    <property type="entry name" value="R3H domain"/>
    <property type="match status" value="1"/>
</dbReference>
<evidence type="ECO:0008006" key="6">
    <source>
        <dbReference type="Google" id="ProtNLM"/>
    </source>
</evidence>
<feature type="compositionally biased region" description="Acidic residues" evidence="1">
    <location>
        <begin position="582"/>
        <end position="646"/>
    </location>
</feature>
<protein>
    <recommendedName>
        <fullName evidence="6">Protein SQS1</fullName>
    </recommendedName>
</protein>
<feature type="region of interest" description="Disordered" evidence="1">
    <location>
        <begin position="439"/>
        <end position="462"/>
    </location>
</feature>
<dbReference type="Gene3D" id="3.30.1370.50">
    <property type="entry name" value="R3H-like domain"/>
    <property type="match status" value="1"/>
</dbReference>
<dbReference type="InterPro" id="IPR036867">
    <property type="entry name" value="R3H_dom_sf"/>
</dbReference>
<reference evidence="4" key="1">
    <citation type="submission" date="2022-08" db="EMBL/GenBank/DDBJ databases">
        <authorList>
            <consortium name="DOE Joint Genome Institute"/>
            <person name="Min B."/>
            <person name="Riley R."/>
            <person name="Sierra-Patev S."/>
            <person name="Naranjo-Ortiz M."/>
            <person name="Looney B."/>
            <person name="Konkel Z."/>
            <person name="Slot J.C."/>
            <person name="Sakamoto Y."/>
            <person name="Steenwyk J.L."/>
            <person name="Rokas A."/>
            <person name="Carro J."/>
            <person name="Camarero S."/>
            <person name="Ferreira P."/>
            <person name="Molpeceres G."/>
            <person name="Ruiz-Duenas F.J."/>
            <person name="Serrano A."/>
            <person name="Henrissat B."/>
            <person name="Drula E."/>
            <person name="Hughes K.W."/>
            <person name="Mata J.L."/>
            <person name="Ishikawa N.K."/>
            <person name="Vargas-Isla R."/>
            <person name="Ushijima S."/>
            <person name="Smith C.A."/>
            <person name="Ahrendt S."/>
            <person name="Andreopoulos W."/>
            <person name="He G."/>
            <person name="Labutti K."/>
            <person name="Lipzen A."/>
            <person name="Ng V."/>
            <person name="Sandor L."/>
            <person name="Barry K."/>
            <person name="Martinez A.T."/>
            <person name="Xiao Y."/>
            <person name="Gibbons J.G."/>
            <person name="Terashima K."/>
            <person name="Hibbett D.S."/>
            <person name="Grigoriev I.V."/>
        </authorList>
    </citation>
    <scope>NUCLEOTIDE SEQUENCE</scope>
    <source>
        <strain evidence="4">TFB10291</strain>
    </source>
</reference>
<evidence type="ECO:0000259" key="3">
    <source>
        <dbReference type="PROSITE" id="PS51061"/>
    </source>
</evidence>
<dbReference type="SMART" id="SM00443">
    <property type="entry name" value="G_patch"/>
    <property type="match status" value="1"/>
</dbReference>
<dbReference type="Pfam" id="PF01424">
    <property type="entry name" value="R3H"/>
    <property type="match status" value="1"/>
</dbReference>
<comment type="caution">
    <text evidence="4">The sequence shown here is derived from an EMBL/GenBank/DDBJ whole genome shotgun (WGS) entry which is preliminary data.</text>
</comment>
<feature type="compositionally biased region" description="Polar residues" evidence="1">
    <location>
        <begin position="439"/>
        <end position="452"/>
    </location>
</feature>
<feature type="compositionally biased region" description="Gly residues" evidence="1">
    <location>
        <begin position="38"/>
        <end position="47"/>
    </location>
</feature>
<dbReference type="InterPro" id="IPR051189">
    <property type="entry name" value="Splicing_assoc_domain"/>
</dbReference>
<dbReference type="PROSITE" id="PS51061">
    <property type="entry name" value="R3H"/>
    <property type="match status" value="1"/>
</dbReference>
<proteinExistence type="predicted"/>
<dbReference type="Proteomes" id="UP001163798">
    <property type="component" value="Unassembled WGS sequence"/>
</dbReference>